<name>A0A2T4FP77_9PSED</name>
<dbReference type="EMBL" id="MAUE01000029">
    <property type="protein sequence ID" value="OCW23887.1"/>
    <property type="molecule type" value="Genomic_DNA"/>
</dbReference>
<reference evidence="2 4" key="2">
    <citation type="submission" date="2018-03" db="EMBL/GenBank/DDBJ databases">
        <title>Diversity of bacteria associated with corn roots inoculated with woodland soils in Canada, and Description of Pseudomonas aylmerense sp. nov.</title>
        <authorList>
            <person name="Tambong J.T."/>
            <person name="Xu R."/>
            <person name="Tchagang C."/>
        </authorList>
    </citation>
    <scope>NUCLEOTIDE SEQUENCE [LARGE SCALE GENOMIC DNA]</scope>
    <source>
        <strain evidence="2 4">S1E44</strain>
    </source>
</reference>
<keyword evidence="3" id="KW-1185">Reference proteome</keyword>
<evidence type="ECO:0000313" key="4">
    <source>
        <dbReference type="Proteomes" id="UP000240571"/>
    </source>
</evidence>
<protein>
    <submittedName>
        <fullName evidence="2">Uncharacterized protein</fullName>
    </submittedName>
</protein>
<reference evidence="1 3" key="1">
    <citation type="submission" date="2016-06" db="EMBL/GenBank/DDBJ databases">
        <title>Draft genome sequence of Pseudomonas sp. S1E40, a novel strain antagonistic activity to fungal plant pathogen.</title>
        <authorList>
            <person name="Tambong J.T."/>
            <person name="Tchagang C."/>
            <person name="Xu R."/>
        </authorList>
    </citation>
    <scope>NUCLEOTIDE SEQUENCE [LARGE SCALE GENOMIC DNA]</scope>
    <source>
        <strain evidence="1 3">S1E40</strain>
    </source>
</reference>
<sequence>MKKIVPKSKQTGVGPTTVPVVLTAPTITGLVDPIEYPGLIFREAADKNFLEVDIPLWSPAPTNPLRPDTLDIHLDDFPDFLTTGRISSEPVFFPTPIPDFYTINVARRFLNEGEHTLSYRIIQSSGNDSGSFGAPLVIDRTAPYDSIPDGPRRLTLPPGWAGSVTQTLLDANPTGVPFGIPAYVAEGAKPGDRWRLYNGDSLEVLAEGPVFPDSVVRFTQALADMGDGPRRLRYRLVDVAGNISDASFELPITVGLRPAPVLSPPGVRDALSLTGVGDRLINRIDTAASSGMFVIIPNYDADRANDQLLVRLTTTHGSRDVGPYPLGGSALPYNFHVAFQTLVDLYATSTGRINLRVDYAVDRGGLMHWVPTPTNIDLDLQVGGPINPWEPELINPNLPLPILTGRGSGLTNELDERDSQMNADVVVRLWSGAPPPSAMRFWINLFYQNELVDRKEVDPATAMPGDEIDMEVAFPFIQKHSNNEIPLRYEIEISGTNNRVSSPSQDINVNANVIAFPPPRVLNVLPEIPGIAPAEIVCNTLQGPDLEVQVFVPPHELLAEGMIITLNWTGCSDNDGAVPIPGASGPFLFGPLNFEQTRLGFTVPVKPYATYVKPISTAALDMGSVKITYTVPIIGTPSPVLSAEAILLVRGIRPGLVYCDGSPWPS</sequence>
<dbReference type="RefSeq" id="WP_065906547.1">
    <property type="nucleotide sequence ID" value="NZ_MAUE01000029.1"/>
</dbReference>
<dbReference type="Proteomes" id="UP000095081">
    <property type="component" value="Unassembled WGS sequence"/>
</dbReference>
<dbReference type="Proteomes" id="UP000240571">
    <property type="component" value="Unassembled WGS sequence"/>
</dbReference>
<dbReference type="AlphaFoldDB" id="A0A2T4FP77"/>
<accession>A0A2T4FP77</accession>
<evidence type="ECO:0000313" key="2">
    <source>
        <dbReference type="EMBL" id="PTC25209.1"/>
    </source>
</evidence>
<dbReference type="OrthoDB" id="7023682at2"/>
<gene>
    <name evidence="1" type="ORF">BBG20_20585</name>
    <name evidence="2" type="ORF">C9382_25020</name>
</gene>
<organism evidence="2 4">
    <name type="scientific">Pseudomonas aylmerensis</name>
    <dbReference type="NCBI Taxonomy" id="1869229"/>
    <lineage>
        <taxon>Bacteria</taxon>
        <taxon>Pseudomonadati</taxon>
        <taxon>Pseudomonadota</taxon>
        <taxon>Gammaproteobacteria</taxon>
        <taxon>Pseudomonadales</taxon>
        <taxon>Pseudomonadaceae</taxon>
        <taxon>Pseudomonas</taxon>
    </lineage>
</organism>
<proteinExistence type="predicted"/>
<evidence type="ECO:0000313" key="1">
    <source>
        <dbReference type="EMBL" id="OCW23887.1"/>
    </source>
</evidence>
<dbReference type="EMBL" id="PYWW01000052">
    <property type="protein sequence ID" value="PTC25209.1"/>
    <property type="molecule type" value="Genomic_DNA"/>
</dbReference>
<evidence type="ECO:0000313" key="3">
    <source>
        <dbReference type="Proteomes" id="UP000095081"/>
    </source>
</evidence>
<comment type="caution">
    <text evidence="2">The sequence shown here is derived from an EMBL/GenBank/DDBJ whole genome shotgun (WGS) entry which is preliminary data.</text>
</comment>